<dbReference type="Proteomes" id="UP000046680">
    <property type="component" value="Unassembled WGS sequence"/>
</dbReference>
<evidence type="ECO:0000256" key="1">
    <source>
        <dbReference type="SAM" id="MobiDB-lite"/>
    </source>
</evidence>
<dbReference type="AlphaFoldDB" id="A0A0T7PF20"/>
<evidence type="ECO:0000313" key="4">
    <source>
        <dbReference type="Proteomes" id="UP000038802"/>
    </source>
</evidence>
<sequence length="88" mass="9310">MTGPRSPSARVASSAPNCDPDTNTIFKLDKSGLGSVFSSWSRIRDSITGTTTMDVALCFSMSSSTNAGLNRRRSTSVEPRNMASAACM</sequence>
<evidence type="ECO:0000313" key="3">
    <source>
        <dbReference type="EMBL" id="COV26675.1"/>
    </source>
</evidence>
<protein>
    <submittedName>
        <fullName evidence="3">Uncharacterized protein</fullName>
    </submittedName>
</protein>
<feature type="region of interest" description="Disordered" evidence="1">
    <location>
        <begin position="65"/>
        <end position="88"/>
    </location>
</feature>
<dbReference type="EMBL" id="CSAE01000073">
    <property type="protein sequence ID" value="COV26675.1"/>
    <property type="molecule type" value="Genomic_DNA"/>
</dbReference>
<accession>A0A0T7PF20</accession>
<reference evidence="4 5" key="2">
    <citation type="submission" date="2015-03" db="EMBL/GenBank/DDBJ databases">
        <authorList>
            <consortium name="Pathogen Informatics"/>
        </authorList>
    </citation>
    <scope>NUCLEOTIDE SEQUENCE [LARGE SCALE GENOMIC DNA]</scope>
    <source>
        <strain evidence="2 5">C09601061</strain>
        <strain evidence="4">K00500041</strain>
    </source>
</reference>
<reference evidence="3" key="1">
    <citation type="submission" date="2015-03" db="EMBL/GenBank/DDBJ databases">
        <authorList>
            <person name="Murphy D."/>
        </authorList>
    </citation>
    <scope>NUCLEOTIDE SEQUENCE [LARGE SCALE GENOMIC DNA]</scope>
    <source>
        <strain evidence="3">K00500041</strain>
    </source>
</reference>
<proteinExistence type="predicted"/>
<evidence type="ECO:0000313" key="5">
    <source>
        <dbReference type="Proteomes" id="UP000046680"/>
    </source>
</evidence>
<evidence type="ECO:0000313" key="2">
    <source>
        <dbReference type="EMBL" id="CFR78063.1"/>
    </source>
</evidence>
<dbReference type="EMBL" id="CGCX01000528">
    <property type="protein sequence ID" value="CFR78063.1"/>
    <property type="molecule type" value="Genomic_DNA"/>
</dbReference>
<dbReference type="Proteomes" id="UP000038802">
    <property type="component" value="Unassembled WGS sequence"/>
</dbReference>
<gene>
    <name evidence="2" type="ORF">ERS007657_01634</name>
    <name evidence="3" type="ORF">ERS007703_00989</name>
</gene>
<name>A0A0T7PF20_MYCTX</name>
<organism evidence="3 4">
    <name type="scientific">Mycobacterium tuberculosis</name>
    <dbReference type="NCBI Taxonomy" id="1773"/>
    <lineage>
        <taxon>Bacteria</taxon>
        <taxon>Bacillati</taxon>
        <taxon>Actinomycetota</taxon>
        <taxon>Actinomycetes</taxon>
        <taxon>Mycobacteriales</taxon>
        <taxon>Mycobacteriaceae</taxon>
        <taxon>Mycobacterium</taxon>
        <taxon>Mycobacterium tuberculosis complex</taxon>
    </lineage>
</organism>